<dbReference type="CDD" id="cd07185">
    <property type="entry name" value="OmpA_C-like"/>
    <property type="match status" value="1"/>
</dbReference>
<dbReference type="PROSITE" id="PS51123">
    <property type="entry name" value="OMPA_2"/>
    <property type="match status" value="1"/>
</dbReference>
<dbReference type="InterPro" id="IPR006665">
    <property type="entry name" value="OmpA-like"/>
</dbReference>
<dbReference type="PANTHER" id="PTHR30329">
    <property type="entry name" value="STATOR ELEMENT OF FLAGELLAR MOTOR COMPLEX"/>
    <property type="match status" value="1"/>
</dbReference>
<evidence type="ECO:0000256" key="1">
    <source>
        <dbReference type="ARBA" id="ARBA00004162"/>
    </source>
</evidence>
<evidence type="ECO:0000256" key="3">
    <source>
        <dbReference type="ARBA" id="ARBA00022475"/>
    </source>
</evidence>
<organism evidence="10 11">
    <name type="scientific">Modicisalibacter tunisiensis</name>
    <dbReference type="NCBI Taxonomy" id="390637"/>
    <lineage>
        <taxon>Bacteria</taxon>
        <taxon>Pseudomonadati</taxon>
        <taxon>Pseudomonadota</taxon>
        <taxon>Gammaproteobacteria</taxon>
        <taxon>Oceanospirillales</taxon>
        <taxon>Halomonadaceae</taxon>
        <taxon>Modicisalibacter</taxon>
    </lineage>
</organism>
<keyword evidence="11" id="KW-1185">Reference proteome</keyword>
<evidence type="ECO:0000259" key="9">
    <source>
        <dbReference type="PROSITE" id="PS51123"/>
    </source>
</evidence>
<dbReference type="PANTHER" id="PTHR30329:SF21">
    <property type="entry name" value="LIPOPROTEIN YIAD-RELATED"/>
    <property type="match status" value="1"/>
</dbReference>
<evidence type="ECO:0000313" key="11">
    <source>
        <dbReference type="Proteomes" id="UP001319883"/>
    </source>
</evidence>
<dbReference type="Pfam" id="PF13677">
    <property type="entry name" value="MotB_plug"/>
    <property type="match status" value="1"/>
</dbReference>
<reference evidence="10 11" key="1">
    <citation type="submission" date="2021-05" db="EMBL/GenBank/DDBJ databases">
        <title>Petroleum and Energy Research Collection (APPE): ex situ preservation of microbial diversity associated with the oil industry and exploitation of its biotechnological potential.</title>
        <authorList>
            <person name="Paixao C.T.M."/>
            <person name="Gomes M.B."/>
            <person name="Oliveira V.M."/>
        </authorList>
    </citation>
    <scope>NUCLEOTIDE SEQUENCE [LARGE SCALE GENOMIC DNA]</scope>
    <source>
        <strain evidence="10 11">LIT2</strain>
    </source>
</reference>
<evidence type="ECO:0000256" key="8">
    <source>
        <dbReference type="SAM" id="Phobius"/>
    </source>
</evidence>
<dbReference type="Proteomes" id="UP001319883">
    <property type="component" value="Unassembled WGS sequence"/>
</dbReference>
<comment type="similarity">
    <text evidence="2">Belongs to the MotB family.</text>
</comment>
<evidence type="ECO:0000256" key="5">
    <source>
        <dbReference type="ARBA" id="ARBA00022989"/>
    </source>
</evidence>
<evidence type="ECO:0000256" key="2">
    <source>
        <dbReference type="ARBA" id="ARBA00008914"/>
    </source>
</evidence>
<dbReference type="RefSeq" id="WP_224421149.1">
    <property type="nucleotide sequence ID" value="NZ_JAGXFD010000001.1"/>
</dbReference>
<keyword evidence="4 8" id="KW-0812">Transmembrane</keyword>
<proteinExistence type="inferred from homology"/>
<comment type="caution">
    <text evidence="10">The sequence shown here is derived from an EMBL/GenBank/DDBJ whole genome shotgun (WGS) entry which is preliminary data.</text>
</comment>
<dbReference type="SUPFAM" id="SSF103088">
    <property type="entry name" value="OmpA-like"/>
    <property type="match status" value="1"/>
</dbReference>
<dbReference type="InterPro" id="IPR050330">
    <property type="entry name" value="Bact_OuterMem_StrucFunc"/>
</dbReference>
<evidence type="ECO:0000256" key="7">
    <source>
        <dbReference type="PROSITE-ProRule" id="PRU00473"/>
    </source>
</evidence>
<dbReference type="Gene3D" id="3.30.1330.60">
    <property type="entry name" value="OmpA-like domain"/>
    <property type="match status" value="1"/>
</dbReference>
<sequence>MLDVPRHRSRRERLLSVRHEGRDGEGWMISYIDIMTLLVTLFVLLLTLSGKFGVLSAVARDVVSDGVSVPAVQVSEAAARAAAAVQAAPAVTSPRFPLETNRMTGVRVSALLAPPRLTPVALASARLVAGPMLSPVGTSPPRLSDAAIAAAERLSVASPVRLDPAARDAALRVAEAASRPLPVINGVEVSRVKGGINLRIQDHLLFGSGDAALTGGGREMINQLVAILQRYDGEISVEGHTDSVPIDTPRFPSNWELSSARATAILRYLVQAGVDPDRLRAVGYADTRPLQSNRSAAGRAANRRVEVIIHAPEAH</sequence>
<dbReference type="InterPro" id="IPR036737">
    <property type="entry name" value="OmpA-like_sf"/>
</dbReference>
<name>A0ABS7X106_9GAMM</name>
<comment type="subcellular location">
    <subcellularLocation>
        <location evidence="1">Cell membrane</location>
        <topology evidence="1">Single-pass membrane protein</topology>
    </subcellularLocation>
</comment>
<evidence type="ECO:0000256" key="4">
    <source>
        <dbReference type="ARBA" id="ARBA00022692"/>
    </source>
</evidence>
<evidence type="ECO:0000313" key="10">
    <source>
        <dbReference type="EMBL" id="MBZ9568579.1"/>
    </source>
</evidence>
<dbReference type="Pfam" id="PF00691">
    <property type="entry name" value="OmpA"/>
    <property type="match status" value="1"/>
</dbReference>
<accession>A0ABS7X106</accession>
<keyword evidence="3" id="KW-1003">Cell membrane</keyword>
<keyword evidence="6 7" id="KW-0472">Membrane</keyword>
<gene>
    <name evidence="10" type="ORF">KGQ91_12950</name>
</gene>
<feature type="domain" description="OmpA-like" evidence="9">
    <location>
        <begin position="193"/>
        <end position="313"/>
    </location>
</feature>
<dbReference type="InterPro" id="IPR025713">
    <property type="entry name" value="MotB-like_N_dom"/>
</dbReference>
<dbReference type="EMBL" id="JAGXFD010000001">
    <property type="protein sequence ID" value="MBZ9568579.1"/>
    <property type="molecule type" value="Genomic_DNA"/>
</dbReference>
<keyword evidence="5 8" id="KW-1133">Transmembrane helix</keyword>
<protein>
    <submittedName>
        <fullName evidence="10">OmpA family protein</fullName>
    </submittedName>
</protein>
<evidence type="ECO:0000256" key="6">
    <source>
        <dbReference type="ARBA" id="ARBA00023136"/>
    </source>
</evidence>
<feature type="transmembrane region" description="Helical" evidence="8">
    <location>
        <begin position="28"/>
        <end position="48"/>
    </location>
</feature>